<evidence type="ECO:0000313" key="2">
    <source>
        <dbReference type="EMBL" id="RDI58815.1"/>
    </source>
</evidence>
<evidence type="ECO:0008006" key="4">
    <source>
        <dbReference type="Google" id="ProtNLM"/>
    </source>
</evidence>
<dbReference type="RefSeq" id="WP_114770802.1">
    <property type="nucleotide sequence ID" value="NZ_QQBB01000005.1"/>
</dbReference>
<dbReference type="OrthoDB" id="118340at2"/>
<reference evidence="2 3" key="1">
    <citation type="submission" date="2018-07" db="EMBL/GenBank/DDBJ databases">
        <title>Genomic Encyclopedia of Type Strains, Phase IV (KMG-IV): sequencing the most valuable type-strain genomes for metagenomic binning, comparative biology and taxonomic classification.</title>
        <authorList>
            <person name="Goeker M."/>
        </authorList>
    </citation>
    <scope>NUCLEOTIDE SEQUENCE [LARGE SCALE GENOMIC DNA]</scope>
    <source>
        <strain evidence="2 3">DSM 14364</strain>
    </source>
</reference>
<protein>
    <recommendedName>
        <fullName evidence="4">Membrane-anchored protein</fullName>
    </recommendedName>
</protein>
<keyword evidence="3" id="KW-1185">Reference proteome</keyword>
<accession>A0A370HKY3</accession>
<proteinExistence type="predicted"/>
<dbReference type="Proteomes" id="UP000254925">
    <property type="component" value="Unassembled WGS sequence"/>
</dbReference>
<dbReference type="AlphaFoldDB" id="A0A370HKY3"/>
<gene>
    <name evidence="2" type="ORF">DES45_105340</name>
</gene>
<dbReference type="EMBL" id="QQBB01000005">
    <property type="protein sequence ID" value="RDI58815.1"/>
    <property type="molecule type" value="Genomic_DNA"/>
</dbReference>
<feature type="transmembrane region" description="Helical" evidence="1">
    <location>
        <begin position="228"/>
        <end position="250"/>
    </location>
</feature>
<keyword evidence="1" id="KW-1133">Transmembrane helix</keyword>
<evidence type="ECO:0000256" key="1">
    <source>
        <dbReference type="SAM" id="Phobius"/>
    </source>
</evidence>
<keyword evidence="1" id="KW-0812">Transmembrane</keyword>
<sequence>MSTAQKNALAVADQPAASQIHGRLDAIEGRRLFGWVWDSARPTERLLIRILLEGRMICSATADLPRVDLRRNGIGDGGHAFEVELPEAVAGISSNLAVVAVSPSTGEEVVLQSPSHDERAAEAAISGPLNRVLDRLELLIEAQRRSQFVQREVSNALRDASKQIDEIVGQENGIGAALDVVRASQTELAGKIADIEVFHMRFDTVLADFDKRIRELTTAADRPMRRAVALLIAFSGLSAASALATLVVLLQHGAP</sequence>
<keyword evidence="1" id="KW-0472">Membrane</keyword>
<comment type="caution">
    <text evidence="2">The sequence shown here is derived from an EMBL/GenBank/DDBJ whole genome shotgun (WGS) entry which is preliminary data.</text>
</comment>
<organism evidence="2 3">
    <name type="scientific">Microvirga subterranea</name>
    <dbReference type="NCBI Taxonomy" id="186651"/>
    <lineage>
        <taxon>Bacteria</taxon>
        <taxon>Pseudomonadati</taxon>
        <taxon>Pseudomonadota</taxon>
        <taxon>Alphaproteobacteria</taxon>
        <taxon>Hyphomicrobiales</taxon>
        <taxon>Methylobacteriaceae</taxon>
        <taxon>Microvirga</taxon>
    </lineage>
</organism>
<evidence type="ECO:0000313" key="3">
    <source>
        <dbReference type="Proteomes" id="UP000254925"/>
    </source>
</evidence>
<name>A0A370HKY3_9HYPH</name>